<keyword evidence="2" id="KW-0812">Transmembrane</keyword>
<sequence length="409" mass="46309">MGAPLCALHAFARARRRCDNLEDFHLSKMLGVELIPRKWAEWDGNLPETLYDSDDYHDMCAAWKNNQAPTSLAELISNVLPRAESWSDSLRIWGDQSRNDISISPGVIINNWKFMRPTFKSLLRTIFMLGGAAIIGVTGATSATCGAGLLHGTGTFCDFPLIWVIGFPFAITIAIMLGLPGVIFFRKFHLTKWWHFGIAGLICSVPLWWILAQPFISARWAHAGFYDSLNYLGSGFGGGLAYWRICQKVGIPSGCSRPKPEVQRRIKMTRQSLITIDLTKISSIDELFPVLSDALDFPRWCGENWNAFWDAITGIVEMPEHIQLNGWRAFENRFPENAAIMRECLDDMSKYEFTRDALYRGNFDWRHHRDRHAVGTAEIFRKLTSLHQSTPPAFGQEPPLARSKNIGKN</sequence>
<protein>
    <recommendedName>
        <fullName evidence="3">Barstar (barnase inhibitor) domain-containing protein</fullName>
    </recommendedName>
</protein>
<dbReference type="Pfam" id="PF01337">
    <property type="entry name" value="Barstar"/>
    <property type="match status" value="1"/>
</dbReference>
<proteinExistence type="predicted"/>
<feature type="transmembrane region" description="Helical" evidence="2">
    <location>
        <begin position="161"/>
        <end position="186"/>
    </location>
</feature>
<dbReference type="SUPFAM" id="SSF52038">
    <property type="entry name" value="Barstar-related"/>
    <property type="match status" value="1"/>
</dbReference>
<keyword evidence="2" id="KW-0472">Membrane</keyword>
<organism evidence="4">
    <name type="scientific">Tanacetum cinerariifolium</name>
    <name type="common">Dalmatian daisy</name>
    <name type="synonym">Chrysanthemum cinerariifolium</name>
    <dbReference type="NCBI Taxonomy" id="118510"/>
    <lineage>
        <taxon>Eukaryota</taxon>
        <taxon>Viridiplantae</taxon>
        <taxon>Streptophyta</taxon>
        <taxon>Embryophyta</taxon>
        <taxon>Tracheophyta</taxon>
        <taxon>Spermatophyta</taxon>
        <taxon>Magnoliopsida</taxon>
        <taxon>eudicotyledons</taxon>
        <taxon>Gunneridae</taxon>
        <taxon>Pentapetalae</taxon>
        <taxon>asterids</taxon>
        <taxon>campanulids</taxon>
        <taxon>Asterales</taxon>
        <taxon>Asteraceae</taxon>
        <taxon>Asteroideae</taxon>
        <taxon>Anthemideae</taxon>
        <taxon>Anthemidinae</taxon>
        <taxon>Tanacetum</taxon>
    </lineage>
</organism>
<feature type="domain" description="Barstar (barnase inhibitor)" evidence="3">
    <location>
        <begin position="273"/>
        <end position="350"/>
    </location>
</feature>
<dbReference type="EMBL" id="BKCJ010000001">
    <property type="protein sequence ID" value="GEU28055.1"/>
    <property type="molecule type" value="Genomic_DNA"/>
</dbReference>
<comment type="caution">
    <text evidence="4">The sequence shown here is derived from an EMBL/GenBank/DDBJ whole genome shotgun (WGS) entry which is preliminary data.</text>
</comment>
<feature type="transmembrane region" description="Helical" evidence="2">
    <location>
        <begin position="193"/>
        <end position="211"/>
    </location>
</feature>
<reference evidence="4" key="1">
    <citation type="journal article" date="2019" name="Sci. Rep.">
        <title>Draft genome of Tanacetum cinerariifolium, the natural source of mosquito coil.</title>
        <authorList>
            <person name="Yamashiro T."/>
            <person name="Shiraishi A."/>
            <person name="Satake H."/>
            <person name="Nakayama K."/>
        </authorList>
    </citation>
    <scope>NUCLEOTIDE SEQUENCE</scope>
</reference>
<gene>
    <name evidence="4" type="ORF">Tci_000033</name>
</gene>
<feature type="transmembrane region" description="Helical" evidence="2">
    <location>
        <begin position="122"/>
        <end position="149"/>
    </location>
</feature>
<evidence type="ECO:0000259" key="3">
    <source>
        <dbReference type="Pfam" id="PF01337"/>
    </source>
</evidence>
<dbReference type="InterPro" id="IPR000468">
    <property type="entry name" value="Barstar"/>
</dbReference>
<dbReference type="InterPro" id="IPR035905">
    <property type="entry name" value="Barstar-like_sf"/>
</dbReference>
<evidence type="ECO:0000256" key="2">
    <source>
        <dbReference type="SAM" id="Phobius"/>
    </source>
</evidence>
<keyword evidence="2" id="KW-1133">Transmembrane helix</keyword>
<evidence type="ECO:0000313" key="4">
    <source>
        <dbReference type="EMBL" id="GEU28055.1"/>
    </source>
</evidence>
<feature type="region of interest" description="Disordered" evidence="1">
    <location>
        <begin position="388"/>
        <end position="409"/>
    </location>
</feature>
<name>A0A699GIW9_TANCI</name>
<dbReference type="Gene3D" id="3.30.370.10">
    <property type="entry name" value="Barstar-like"/>
    <property type="match status" value="1"/>
</dbReference>
<evidence type="ECO:0000256" key="1">
    <source>
        <dbReference type="SAM" id="MobiDB-lite"/>
    </source>
</evidence>
<dbReference type="AlphaFoldDB" id="A0A699GIW9"/>
<accession>A0A699GIW9</accession>